<dbReference type="Gene3D" id="3.40.50.300">
    <property type="entry name" value="P-loop containing nucleotide triphosphate hydrolases"/>
    <property type="match status" value="1"/>
</dbReference>
<name>A0ABD0T0I0_LOXSC</name>
<dbReference type="Pfam" id="PF14214">
    <property type="entry name" value="Helitron_like_N"/>
    <property type="match status" value="1"/>
</dbReference>
<dbReference type="GO" id="GO:0006281">
    <property type="term" value="P:DNA repair"/>
    <property type="evidence" value="ECO:0007669"/>
    <property type="project" value="UniProtKB-KW"/>
</dbReference>
<keyword evidence="1" id="KW-0233">DNA recombination</keyword>
<dbReference type="EC" id="5.6.2.3" evidence="1"/>
<comment type="caution">
    <text evidence="6">The sequence shown here is derived from an EMBL/GenBank/DDBJ whole genome shotgun (WGS) entry which is preliminary data.</text>
</comment>
<dbReference type="InterPro" id="IPR010285">
    <property type="entry name" value="DNA_helicase_pif1-like_DEAD"/>
</dbReference>
<evidence type="ECO:0000313" key="7">
    <source>
        <dbReference type="Proteomes" id="UP001549921"/>
    </source>
</evidence>
<gene>
    <name evidence="6" type="ORF">ABMA28_002308</name>
</gene>
<keyword evidence="1" id="KW-0547">Nucleotide-binding</keyword>
<dbReference type="InterPro" id="IPR025476">
    <property type="entry name" value="Helitron_helicase-like"/>
</dbReference>
<proteinExistence type="inferred from homology"/>
<dbReference type="GO" id="GO:0006310">
    <property type="term" value="P:DNA recombination"/>
    <property type="evidence" value="ECO:0007669"/>
    <property type="project" value="UniProtKB-KW"/>
</dbReference>
<dbReference type="EMBL" id="JBEDNZ010000012">
    <property type="protein sequence ID" value="KAL0831514.1"/>
    <property type="molecule type" value="Genomic_DNA"/>
</dbReference>
<sequence>MRLSRRAESQPAREERLEKSRTRDRLSRSQASSEYRDVRLAVSRARVARSRALESDEHRNARQEADRARTAEARSLESNEVRNARLAKNCSRNTEARSFESNEERDSRLTADRVRHCLMRSLESAEQHEQRLSSARQRYHDIQDKVAAYSSQERNRIQEIRQDLTNEQRDEQLESDRLRHAVQTLPVSDDESIVYENSDASMVFEPEELPWISKERSGFCYNPYILYSNETFVGSMSEVCPHCRAFKWKGESKGMCCSDGKVRLEPFLQPQQPLKSLLYGDHPESRHFLKSIRAYNSAFQMTSFGAKQVSEPGFMPTFKVQGQVYHLIGSLLPEDSPQFLQIYFISNYQEQANVRQQHVPNLNSEIVRELQTMLHTVNPYVASFKSALESVRGSDHGNYKFVINADRRPAAGHLGRYNAPSTNEVAVLLVDQECDKRDVVLRSRENRLQRISETHRAYDALQYPLMFCHGEDGYNFAIHNVDPHTGAPNHNKKTSALQFYSYMIQLRQNEHIYLHRFKGLFSQFLVDMYAKIETERLVFIRTNQRKLRAENYVDLRDAIQRDSNADDVGRMVILPSTFTGGPRYMHERTQDAFCYVRKFGGADLFITFTTNPKWPEIVNELLPDQVPSDRHDLVSRVFHLKQKRLIDLLTKDRVFGSVRCFMYSIEWQKRGLPHSHNLLWFEEKIRPDLIDQVISAELPNPDSDPALYDIVKTNQNVQERIDNPRQTTLLAFFKLCQECDFAKSLLYDEVPSYYTYDKQRGVFNRRRRGQPVDGVPGVYKDQALGRVYTVHPNNSECYYLRLLLLTVRGPTSFPFLRTVDGVEHPTFHAACKARHLLDDDNNWDETLAEAVVSDSPSRLRHLFAVMLVFCGLSNPLELWEKYQRHFSEDFLHAVRNNEPLNSSVHDYDERAVNNCLNALQHVVITIGGNSLSQLWPSNSTETNYSETAMAFINDNLHKLTYEQKVIYEKIIRSVEMQLGEIFFLDAPGGTGKTFLTSNLLAEVRRHGKIALAVASSGIAATLLPGGKTAHTTFKIPIDVDSSDQPVCSVSRNSDKAKVIQDCSLIVWDECTMAHNKAIESVNRMLQDIRRNNSHMGGVTILFCGDFRQTLPVVTRGTRADEVNACLKRSVLWPFVQKLNLTQNMRAHLGGHERAQEFSDVLLRVGEGRLPQIDGLVHLPDSLCKIVPSIDELICRVYGDLSLMQRRENSWMCERAILCPKNEQAASINKKMLNAIGGDEVVSS</sequence>
<protein>
    <recommendedName>
        <fullName evidence="1">ATP-dependent DNA helicase</fullName>
        <ecNumber evidence="1">5.6.2.3</ecNumber>
    </recommendedName>
</protein>
<dbReference type="PANTHER" id="PTHR10492:SF57">
    <property type="entry name" value="ATP-DEPENDENT DNA HELICASE"/>
    <property type="match status" value="1"/>
</dbReference>
<dbReference type="AlphaFoldDB" id="A0ABD0T0I0"/>
<keyword evidence="1" id="KW-0227">DNA damage</keyword>
<feature type="coiled-coil region" evidence="2">
    <location>
        <begin position="118"/>
        <end position="170"/>
    </location>
</feature>
<reference evidence="6 7" key="1">
    <citation type="submission" date="2024-06" db="EMBL/GenBank/DDBJ databases">
        <title>A chromosome-level genome assembly of beet webworm, Loxostege sticticalis.</title>
        <authorList>
            <person name="Zhang Y."/>
        </authorList>
    </citation>
    <scope>NUCLEOTIDE SEQUENCE [LARGE SCALE GENOMIC DNA]</scope>
    <source>
        <strain evidence="6">AQ028</strain>
        <tissue evidence="6">Male pupae</tissue>
    </source>
</reference>
<evidence type="ECO:0000313" key="6">
    <source>
        <dbReference type="EMBL" id="KAL0831514.1"/>
    </source>
</evidence>
<comment type="catalytic activity">
    <reaction evidence="1">
        <text>ATP + H2O = ADP + phosphate + H(+)</text>
        <dbReference type="Rhea" id="RHEA:13065"/>
        <dbReference type="ChEBI" id="CHEBI:15377"/>
        <dbReference type="ChEBI" id="CHEBI:15378"/>
        <dbReference type="ChEBI" id="CHEBI:30616"/>
        <dbReference type="ChEBI" id="CHEBI:43474"/>
        <dbReference type="ChEBI" id="CHEBI:456216"/>
        <dbReference type="EC" id="5.6.2.3"/>
    </reaction>
</comment>
<keyword evidence="1" id="KW-0067">ATP-binding</keyword>
<dbReference type="GO" id="GO:0043139">
    <property type="term" value="F:5'-3' DNA helicase activity"/>
    <property type="evidence" value="ECO:0007669"/>
    <property type="project" value="UniProtKB-EC"/>
</dbReference>
<evidence type="ECO:0000256" key="3">
    <source>
        <dbReference type="SAM" id="MobiDB-lite"/>
    </source>
</evidence>
<dbReference type="GO" id="GO:0016787">
    <property type="term" value="F:hydrolase activity"/>
    <property type="evidence" value="ECO:0007669"/>
    <property type="project" value="UniProtKB-KW"/>
</dbReference>
<feature type="compositionally biased region" description="Basic and acidic residues" evidence="3">
    <location>
        <begin position="51"/>
        <end position="83"/>
    </location>
</feature>
<feature type="domain" description="Helitron helicase-like" evidence="5">
    <location>
        <begin position="499"/>
        <end position="679"/>
    </location>
</feature>
<dbReference type="Proteomes" id="UP001549921">
    <property type="component" value="Unassembled WGS sequence"/>
</dbReference>
<evidence type="ECO:0000259" key="5">
    <source>
        <dbReference type="Pfam" id="PF14214"/>
    </source>
</evidence>
<feature type="compositionally biased region" description="Basic and acidic residues" evidence="3">
    <location>
        <begin position="94"/>
        <end position="108"/>
    </location>
</feature>
<feature type="region of interest" description="Disordered" evidence="3">
    <location>
        <begin position="1"/>
        <end position="37"/>
    </location>
</feature>
<keyword evidence="1" id="KW-0378">Hydrolase</keyword>
<keyword evidence="1" id="KW-0234">DNA repair</keyword>
<organism evidence="6 7">
    <name type="scientific">Loxostege sticticalis</name>
    <name type="common">Beet webworm moth</name>
    <dbReference type="NCBI Taxonomy" id="481309"/>
    <lineage>
        <taxon>Eukaryota</taxon>
        <taxon>Metazoa</taxon>
        <taxon>Ecdysozoa</taxon>
        <taxon>Arthropoda</taxon>
        <taxon>Hexapoda</taxon>
        <taxon>Insecta</taxon>
        <taxon>Pterygota</taxon>
        <taxon>Neoptera</taxon>
        <taxon>Endopterygota</taxon>
        <taxon>Lepidoptera</taxon>
        <taxon>Glossata</taxon>
        <taxon>Ditrysia</taxon>
        <taxon>Pyraloidea</taxon>
        <taxon>Crambidae</taxon>
        <taxon>Pyraustinae</taxon>
        <taxon>Loxostege</taxon>
    </lineage>
</organism>
<feature type="region of interest" description="Disordered" evidence="3">
    <location>
        <begin position="49"/>
        <end position="108"/>
    </location>
</feature>
<keyword evidence="2" id="KW-0175">Coiled coil</keyword>
<feature type="domain" description="DNA helicase Pif1-like DEAD-box helicase" evidence="4">
    <location>
        <begin position="958"/>
        <end position="1171"/>
    </location>
</feature>
<dbReference type="InterPro" id="IPR027417">
    <property type="entry name" value="P-loop_NTPase"/>
</dbReference>
<comment type="cofactor">
    <cofactor evidence="1">
        <name>Mg(2+)</name>
        <dbReference type="ChEBI" id="CHEBI:18420"/>
    </cofactor>
</comment>
<feature type="compositionally biased region" description="Basic and acidic residues" evidence="3">
    <location>
        <begin position="1"/>
        <end position="27"/>
    </location>
</feature>
<evidence type="ECO:0000256" key="2">
    <source>
        <dbReference type="SAM" id="Coils"/>
    </source>
</evidence>
<dbReference type="Pfam" id="PF05970">
    <property type="entry name" value="PIF1"/>
    <property type="match status" value="1"/>
</dbReference>
<dbReference type="GO" id="GO:0005524">
    <property type="term" value="F:ATP binding"/>
    <property type="evidence" value="ECO:0007669"/>
    <property type="project" value="UniProtKB-KW"/>
</dbReference>
<dbReference type="PANTHER" id="PTHR10492">
    <property type="match status" value="1"/>
</dbReference>
<accession>A0ABD0T0I0</accession>
<comment type="similarity">
    <text evidence="1">Belongs to the helicase family.</text>
</comment>
<dbReference type="SUPFAM" id="SSF52540">
    <property type="entry name" value="P-loop containing nucleoside triphosphate hydrolases"/>
    <property type="match status" value="2"/>
</dbReference>
<evidence type="ECO:0000256" key="1">
    <source>
        <dbReference type="RuleBase" id="RU363044"/>
    </source>
</evidence>
<keyword evidence="1" id="KW-0347">Helicase</keyword>
<evidence type="ECO:0000259" key="4">
    <source>
        <dbReference type="Pfam" id="PF05970"/>
    </source>
</evidence>